<proteinExistence type="predicted"/>
<dbReference type="RefSeq" id="WP_380637188.1">
    <property type="nucleotide sequence ID" value="NZ_JBHSQO010000015.1"/>
</dbReference>
<evidence type="ECO:0008006" key="3">
    <source>
        <dbReference type="Google" id="ProtNLM"/>
    </source>
</evidence>
<protein>
    <recommendedName>
        <fullName evidence="3">FXSXX-COOH protein</fullName>
    </recommendedName>
</protein>
<reference evidence="2" key="1">
    <citation type="journal article" date="2019" name="Int. J. Syst. Evol. Microbiol.">
        <title>The Global Catalogue of Microorganisms (GCM) 10K type strain sequencing project: providing services to taxonomists for standard genome sequencing and annotation.</title>
        <authorList>
            <consortium name="The Broad Institute Genomics Platform"/>
            <consortium name="The Broad Institute Genome Sequencing Center for Infectious Disease"/>
            <person name="Wu L."/>
            <person name="Ma J."/>
        </authorList>
    </citation>
    <scope>NUCLEOTIDE SEQUENCE [LARGE SCALE GENOMIC DNA]</scope>
    <source>
        <strain evidence="2">CGMCC 4.7246</strain>
    </source>
</reference>
<dbReference type="EMBL" id="JBHSQO010000015">
    <property type="protein sequence ID" value="MFC6090985.1"/>
    <property type="molecule type" value="Genomic_DNA"/>
</dbReference>
<organism evidence="1 2">
    <name type="scientific">Saccharothrix lopnurensis</name>
    <dbReference type="NCBI Taxonomy" id="1670621"/>
    <lineage>
        <taxon>Bacteria</taxon>
        <taxon>Bacillati</taxon>
        <taxon>Actinomycetota</taxon>
        <taxon>Actinomycetes</taxon>
        <taxon>Pseudonocardiales</taxon>
        <taxon>Pseudonocardiaceae</taxon>
        <taxon>Saccharothrix</taxon>
    </lineage>
</organism>
<keyword evidence="2" id="KW-1185">Reference proteome</keyword>
<evidence type="ECO:0000313" key="1">
    <source>
        <dbReference type="EMBL" id="MFC6090985.1"/>
    </source>
</evidence>
<gene>
    <name evidence="1" type="ORF">ACFP3R_17030</name>
</gene>
<name>A0ABW1P5W4_9PSEU</name>
<dbReference type="Proteomes" id="UP001596220">
    <property type="component" value="Unassembled WGS sequence"/>
</dbReference>
<sequence>MNEFEVRAETGLVDLTGVSLDALGSLDRSALAPSVAKLLSQIDRAGSTVGGYDS</sequence>
<comment type="caution">
    <text evidence="1">The sequence shown here is derived from an EMBL/GenBank/DDBJ whole genome shotgun (WGS) entry which is preliminary data.</text>
</comment>
<evidence type="ECO:0000313" key="2">
    <source>
        <dbReference type="Proteomes" id="UP001596220"/>
    </source>
</evidence>
<accession>A0ABW1P5W4</accession>